<dbReference type="OrthoDB" id="9965096at2"/>
<keyword evidence="2" id="KW-1185">Reference proteome</keyword>
<sequence length="139" mass="15347">MLIIRVPLIPGFSQIFIGDGRTGPEADVPEWDNESENRGYAASRSTVLVATGDRSDYVVVDVLNEVPAPDAIVLFTATLRLRTLVVSPPDEVPTRPVLFLPDEADWRTVITVDSSESENIRRIFVHLPELADPRLPDGL</sequence>
<proteinExistence type="predicted"/>
<dbReference type="Proteomes" id="UP000199501">
    <property type="component" value="Unassembled WGS sequence"/>
</dbReference>
<dbReference type="AlphaFoldDB" id="A0A1G6X6T8"/>
<protein>
    <submittedName>
        <fullName evidence="1">Uncharacterized protein</fullName>
    </submittedName>
</protein>
<evidence type="ECO:0000313" key="2">
    <source>
        <dbReference type="Proteomes" id="UP000199501"/>
    </source>
</evidence>
<organism evidence="1 2">
    <name type="scientific">Actinokineospora iranica</name>
    <dbReference type="NCBI Taxonomy" id="1271860"/>
    <lineage>
        <taxon>Bacteria</taxon>
        <taxon>Bacillati</taxon>
        <taxon>Actinomycetota</taxon>
        <taxon>Actinomycetes</taxon>
        <taxon>Pseudonocardiales</taxon>
        <taxon>Pseudonocardiaceae</taxon>
        <taxon>Actinokineospora</taxon>
    </lineage>
</organism>
<gene>
    <name evidence="1" type="ORF">SAMN05216174_116136</name>
</gene>
<dbReference type="EMBL" id="FMZZ01000016">
    <property type="protein sequence ID" value="SDD73829.1"/>
    <property type="molecule type" value="Genomic_DNA"/>
</dbReference>
<dbReference type="STRING" id="1271860.SAMN05216174_116136"/>
<accession>A0A1G6X6T8</accession>
<dbReference type="RefSeq" id="WP_139191004.1">
    <property type="nucleotide sequence ID" value="NZ_FMZZ01000016.1"/>
</dbReference>
<name>A0A1G6X6T8_9PSEU</name>
<reference evidence="2" key="1">
    <citation type="submission" date="2016-10" db="EMBL/GenBank/DDBJ databases">
        <authorList>
            <person name="Varghese N."/>
            <person name="Submissions S."/>
        </authorList>
    </citation>
    <scope>NUCLEOTIDE SEQUENCE [LARGE SCALE GENOMIC DNA]</scope>
    <source>
        <strain evidence="2">IBRC-M 10403</strain>
    </source>
</reference>
<evidence type="ECO:0000313" key="1">
    <source>
        <dbReference type="EMBL" id="SDD73829.1"/>
    </source>
</evidence>